<protein>
    <submittedName>
        <fullName evidence="7">Serine/threonine-protein kinase</fullName>
    </submittedName>
</protein>
<dbReference type="Pfam" id="PF00069">
    <property type="entry name" value="Pkinase"/>
    <property type="match status" value="1"/>
</dbReference>
<dbReference type="InterPro" id="IPR000719">
    <property type="entry name" value="Prot_kinase_dom"/>
</dbReference>
<accession>A0ABY7VT71</accession>
<keyword evidence="2" id="KW-0547">Nucleotide-binding</keyword>
<evidence type="ECO:0000256" key="3">
    <source>
        <dbReference type="ARBA" id="ARBA00022777"/>
    </source>
</evidence>
<keyword evidence="5" id="KW-0812">Transmembrane</keyword>
<dbReference type="EMBL" id="CP117811">
    <property type="protein sequence ID" value="WDE96922.1"/>
    <property type="molecule type" value="Genomic_DNA"/>
</dbReference>
<dbReference type="Gene3D" id="1.10.510.10">
    <property type="entry name" value="Transferase(Phosphotransferase) domain 1"/>
    <property type="match status" value="1"/>
</dbReference>
<dbReference type="SMART" id="SM00220">
    <property type="entry name" value="S_TKc"/>
    <property type="match status" value="1"/>
</dbReference>
<dbReference type="GO" id="GO:0016301">
    <property type="term" value="F:kinase activity"/>
    <property type="evidence" value="ECO:0007669"/>
    <property type="project" value="UniProtKB-KW"/>
</dbReference>
<keyword evidence="3 7" id="KW-0418">Kinase</keyword>
<feature type="transmembrane region" description="Helical" evidence="5">
    <location>
        <begin position="304"/>
        <end position="325"/>
    </location>
</feature>
<evidence type="ECO:0000256" key="5">
    <source>
        <dbReference type="SAM" id="Phobius"/>
    </source>
</evidence>
<dbReference type="CDD" id="cd14014">
    <property type="entry name" value="STKc_PknB_like"/>
    <property type="match status" value="1"/>
</dbReference>
<proteinExistence type="predicted"/>
<dbReference type="Proteomes" id="UP001214250">
    <property type="component" value="Chromosome 1"/>
</dbReference>
<keyword evidence="5" id="KW-0472">Membrane</keyword>
<feature type="domain" description="Protein kinase" evidence="6">
    <location>
        <begin position="31"/>
        <end position="275"/>
    </location>
</feature>
<evidence type="ECO:0000313" key="8">
    <source>
        <dbReference type="Proteomes" id="UP001214250"/>
    </source>
</evidence>
<organism evidence="7 8">
    <name type="scientific">Lentisphaera profundi</name>
    <dbReference type="NCBI Taxonomy" id="1658616"/>
    <lineage>
        <taxon>Bacteria</taxon>
        <taxon>Pseudomonadati</taxon>
        <taxon>Lentisphaerota</taxon>
        <taxon>Lentisphaeria</taxon>
        <taxon>Lentisphaerales</taxon>
        <taxon>Lentisphaeraceae</taxon>
        <taxon>Lentisphaera</taxon>
    </lineage>
</organism>
<reference evidence="7 8" key="1">
    <citation type="submission" date="2023-02" db="EMBL/GenBank/DDBJ databases">
        <title>Genome sequence of Lentisphaera profundi SAORIC-696.</title>
        <authorList>
            <person name="Kim e."/>
            <person name="Cho J.-C."/>
            <person name="Choi A."/>
            <person name="Kang I."/>
        </authorList>
    </citation>
    <scope>NUCLEOTIDE SEQUENCE [LARGE SCALE GENOMIC DNA]</scope>
    <source>
        <strain evidence="7 8">SAORIC-696</strain>
    </source>
</reference>
<dbReference type="SUPFAM" id="SSF56112">
    <property type="entry name" value="Protein kinase-like (PK-like)"/>
    <property type="match status" value="1"/>
</dbReference>
<evidence type="ECO:0000259" key="6">
    <source>
        <dbReference type="PROSITE" id="PS50011"/>
    </source>
</evidence>
<evidence type="ECO:0000256" key="1">
    <source>
        <dbReference type="ARBA" id="ARBA00022679"/>
    </source>
</evidence>
<evidence type="ECO:0000313" key="7">
    <source>
        <dbReference type="EMBL" id="WDE96922.1"/>
    </source>
</evidence>
<dbReference type="InterPro" id="IPR011009">
    <property type="entry name" value="Kinase-like_dom_sf"/>
</dbReference>
<keyword evidence="4" id="KW-0067">ATP-binding</keyword>
<evidence type="ECO:0000256" key="4">
    <source>
        <dbReference type="ARBA" id="ARBA00022840"/>
    </source>
</evidence>
<keyword evidence="5" id="KW-1133">Transmembrane helix</keyword>
<sequence length="637" mass="73167">MDSSSPTVDFLLKEGLLALKEEDSLFSDKRWRNEEKLAEGGFKSIYTVYDSWNHRVVVKARPKNESDYSSFINEFQLLSSLQHPYILPVYDIGKDDGVPYCVMKFIEGQTLSEYLENSKLQSDVLINMFHKLCEAVFYAHNEGIVHLDLKPDNIRISQSGDLTLCDWGSARGVHQKARVEVSATPAYMAPEMFKGIIGVQSDIYALGIIFYEILSAYNPFYNKDLKKTVAANKQGEVDFSQIRDLSSRAICHKALEFDAQARYENVADILIDLRLAGQGQATKAEKAGRCRKTYLLCRRNPQTLLVVLLLLALLVISSVIFAFNLNREKKAVEVLSEKHREERDLRIDLSVTQAGILLDQAWIAFGQFRHIEASNLLKLSLHKQTSESGQLLKGILAIIAFDPIVAKQAFDSIETVQASRYRQYLEIIPKFTKLLNQDSQDWVTLIMDLRKIDIYFYHHFTGYLMNSTALSEEKKELFINQLYYALTGESILIQFNENENLLKFSGSIRELKLHPFKSLRIKKLDFSTSQGDIKSYTLKNLHFFHELEEVYFHNTKFDNFLELQGLPINILSISCYGRSHYLQQLGFEEIWLTGREIQDLHPLLKCVNLRKVKLEAHMVNLPGYEAVSKVFICEITE</sequence>
<gene>
    <name evidence="7" type="ORF">PQO03_02975</name>
</gene>
<dbReference type="PANTHER" id="PTHR43289:SF6">
    <property type="entry name" value="SERINE_THREONINE-PROTEIN KINASE NEKL-3"/>
    <property type="match status" value="1"/>
</dbReference>
<name>A0ABY7VT71_9BACT</name>
<evidence type="ECO:0000256" key="2">
    <source>
        <dbReference type="ARBA" id="ARBA00022741"/>
    </source>
</evidence>
<keyword evidence="1" id="KW-0808">Transferase</keyword>
<dbReference type="RefSeq" id="WP_274151002.1">
    <property type="nucleotide sequence ID" value="NZ_CP117811.1"/>
</dbReference>
<keyword evidence="8" id="KW-1185">Reference proteome</keyword>
<dbReference type="PANTHER" id="PTHR43289">
    <property type="entry name" value="MITOGEN-ACTIVATED PROTEIN KINASE KINASE KINASE 20-RELATED"/>
    <property type="match status" value="1"/>
</dbReference>
<dbReference type="PROSITE" id="PS50011">
    <property type="entry name" value="PROTEIN_KINASE_DOM"/>
    <property type="match status" value="1"/>
</dbReference>